<organism evidence="2 3">
    <name type="scientific">Phytophthora rubi</name>
    <dbReference type="NCBI Taxonomy" id="129364"/>
    <lineage>
        <taxon>Eukaryota</taxon>
        <taxon>Sar</taxon>
        <taxon>Stramenopiles</taxon>
        <taxon>Oomycota</taxon>
        <taxon>Peronosporomycetes</taxon>
        <taxon>Peronosporales</taxon>
        <taxon>Peronosporaceae</taxon>
        <taxon>Phytophthora</taxon>
    </lineage>
</organism>
<keyword evidence="3" id="KW-1185">Reference proteome</keyword>
<dbReference type="AlphaFoldDB" id="A0A6A4C196"/>
<proteinExistence type="predicted"/>
<evidence type="ECO:0000313" key="2">
    <source>
        <dbReference type="EMBL" id="KAE9283708.1"/>
    </source>
</evidence>
<gene>
    <name evidence="2" type="ORF">PR003_g27054</name>
</gene>
<dbReference type="Proteomes" id="UP000434957">
    <property type="component" value="Unassembled WGS sequence"/>
</dbReference>
<feature type="chain" id="PRO_5025680127" evidence="1">
    <location>
        <begin position="28"/>
        <end position="59"/>
    </location>
</feature>
<reference evidence="2 3" key="1">
    <citation type="submission" date="2018-08" db="EMBL/GenBank/DDBJ databases">
        <title>Genomic investigation of the strawberry pathogen Phytophthora fragariae indicates pathogenicity is determined by transcriptional variation in three key races.</title>
        <authorList>
            <person name="Adams T.M."/>
            <person name="Armitage A.D."/>
            <person name="Sobczyk M.K."/>
            <person name="Bates H.J."/>
            <person name="Dunwell J.M."/>
            <person name="Nellist C.F."/>
            <person name="Harrison R.J."/>
        </authorList>
    </citation>
    <scope>NUCLEOTIDE SEQUENCE [LARGE SCALE GENOMIC DNA]</scope>
    <source>
        <strain evidence="2 3">SCRP333</strain>
    </source>
</reference>
<evidence type="ECO:0000313" key="3">
    <source>
        <dbReference type="Proteomes" id="UP000434957"/>
    </source>
</evidence>
<protein>
    <submittedName>
        <fullName evidence="2">Uncharacterized protein</fullName>
    </submittedName>
</protein>
<feature type="signal peptide" evidence="1">
    <location>
        <begin position="1"/>
        <end position="27"/>
    </location>
</feature>
<comment type="caution">
    <text evidence="2">The sequence shown here is derived from an EMBL/GenBank/DDBJ whole genome shotgun (WGS) entry which is preliminary data.</text>
</comment>
<accession>A0A6A4C196</accession>
<dbReference type="EMBL" id="QXFT01003660">
    <property type="protein sequence ID" value="KAE9283708.1"/>
    <property type="molecule type" value="Genomic_DNA"/>
</dbReference>
<evidence type="ECO:0000256" key="1">
    <source>
        <dbReference type="SAM" id="SignalP"/>
    </source>
</evidence>
<sequence>MATNGQVLTFSARLLALCGIVRHGGVAYESISGARRCMHALVCTAPCFRTRGVLLRRVP</sequence>
<keyword evidence="1" id="KW-0732">Signal</keyword>
<name>A0A6A4C196_9STRA</name>